<accession>A0ABR3LQA1</accession>
<dbReference type="EMBL" id="JAYMGO010000019">
    <property type="protein sequence ID" value="KAL1255067.1"/>
    <property type="molecule type" value="Genomic_DNA"/>
</dbReference>
<reference evidence="1 2" key="1">
    <citation type="submission" date="2023-09" db="EMBL/GenBank/DDBJ databases">
        <authorList>
            <person name="Wang M."/>
        </authorList>
    </citation>
    <scope>NUCLEOTIDE SEQUENCE [LARGE SCALE GENOMIC DNA]</scope>
    <source>
        <strain evidence="1">GT-2023</strain>
        <tissue evidence="1">Liver</tissue>
    </source>
</reference>
<protein>
    <submittedName>
        <fullName evidence="1">Uncharacterized protein</fullName>
    </submittedName>
</protein>
<gene>
    <name evidence="1" type="ORF">QQF64_013128</name>
</gene>
<dbReference type="Proteomes" id="UP001558613">
    <property type="component" value="Unassembled WGS sequence"/>
</dbReference>
<proteinExistence type="predicted"/>
<sequence length="75" mass="8555">MMYSSSEQDEPERQWSRFREPSCALAVGSVTSVAAGHRTTRCVTLRYFSSSSLPLPLLLCVHRFLDEQEEKIAVY</sequence>
<comment type="caution">
    <text evidence="1">The sequence shown here is derived from an EMBL/GenBank/DDBJ whole genome shotgun (WGS) entry which is preliminary data.</text>
</comment>
<evidence type="ECO:0000313" key="1">
    <source>
        <dbReference type="EMBL" id="KAL1255067.1"/>
    </source>
</evidence>
<organism evidence="1 2">
    <name type="scientific">Cirrhinus molitorella</name>
    <name type="common">mud carp</name>
    <dbReference type="NCBI Taxonomy" id="172907"/>
    <lineage>
        <taxon>Eukaryota</taxon>
        <taxon>Metazoa</taxon>
        <taxon>Chordata</taxon>
        <taxon>Craniata</taxon>
        <taxon>Vertebrata</taxon>
        <taxon>Euteleostomi</taxon>
        <taxon>Actinopterygii</taxon>
        <taxon>Neopterygii</taxon>
        <taxon>Teleostei</taxon>
        <taxon>Ostariophysi</taxon>
        <taxon>Cypriniformes</taxon>
        <taxon>Cyprinidae</taxon>
        <taxon>Labeoninae</taxon>
        <taxon>Labeonini</taxon>
        <taxon>Cirrhinus</taxon>
    </lineage>
</organism>
<name>A0ABR3LQA1_9TELE</name>
<evidence type="ECO:0000313" key="2">
    <source>
        <dbReference type="Proteomes" id="UP001558613"/>
    </source>
</evidence>
<keyword evidence="2" id="KW-1185">Reference proteome</keyword>